<sequence>MRKIIQLLFLVFSIILFSQEKEKAVIINDVQIIDSNSEIIPLTIVEQAPAFPNCKEIAVENSQECFQTELMNHIKKNFVFPEDVIEQRITVKLLAKFIIDENGIAVVQEIIGPPQAESIKEELRKTILKLPKFEPAKHRGKVVKVKHAFPLMYSLQ</sequence>
<proteinExistence type="predicted"/>
<dbReference type="RefSeq" id="WP_194093399.1">
    <property type="nucleotide sequence ID" value="NZ_JADFTZ010000001.1"/>
</dbReference>
<dbReference type="Proteomes" id="UP000656274">
    <property type="component" value="Unassembled WGS sequence"/>
</dbReference>
<evidence type="ECO:0000313" key="1">
    <source>
        <dbReference type="EMBL" id="MBE9575486.1"/>
    </source>
</evidence>
<evidence type="ECO:0008006" key="3">
    <source>
        <dbReference type="Google" id="ProtNLM"/>
    </source>
</evidence>
<comment type="caution">
    <text evidence="1">The sequence shown here is derived from an EMBL/GenBank/DDBJ whole genome shotgun (WGS) entry which is preliminary data.</text>
</comment>
<evidence type="ECO:0000313" key="2">
    <source>
        <dbReference type="Proteomes" id="UP000656274"/>
    </source>
</evidence>
<reference evidence="1 2" key="1">
    <citation type="submission" date="2020-10" db="EMBL/GenBank/DDBJ databases">
        <title>The genome sequence of Flavobacterium aquaticum 1Y8A.</title>
        <authorList>
            <person name="Liu Y."/>
        </authorList>
    </citation>
    <scope>NUCLEOTIDE SEQUENCE [LARGE SCALE GENOMIC DNA]</scope>
    <source>
        <strain evidence="1 2">1Y8A</strain>
    </source>
</reference>
<gene>
    <name evidence="1" type="ORF">IM755_02085</name>
</gene>
<protein>
    <recommendedName>
        <fullName evidence="3">TonB C-terminal domain-containing protein</fullName>
    </recommendedName>
</protein>
<accession>A0ABR9WRW3</accession>
<dbReference type="Gene3D" id="3.30.1150.10">
    <property type="match status" value="1"/>
</dbReference>
<dbReference type="SUPFAM" id="SSF74653">
    <property type="entry name" value="TolA/TonB C-terminal domain"/>
    <property type="match status" value="1"/>
</dbReference>
<organism evidence="1 2">
    <name type="scientific">Flavobacterium proteolyticum</name>
    <dbReference type="NCBI Taxonomy" id="2911683"/>
    <lineage>
        <taxon>Bacteria</taxon>
        <taxon>Pseudomonadati</taxon>
        <taxon>Bacteroidota</taxon>
        <taxon>Flavobacteriia</taxon>
        <taxon>Flavobacteriales</taxon>
        <taxon>Flavobacteriaceae</taxon>
        <taxon>Flavobacterium</taxon>
    </lineage>
</organism>
<name>A0ABR9WRW3_9FLAO</name>
<keyword evidence="2" id="KW-1185">Reference proteome</keyword>
<dbReference type="EMBL" id="JADFTZ010000001">
    <property type="protein sequence ID" value="MBE9575486.1"/>
    <property type="molecule type" value="Genomic_DNA"/>
</dbReference>